<dbReference type="CDD" id="cd16034">
    <property type="entry name" value="sulfatase_like"/>
    <property type="match status" value="1"/>
</dbReference>
<evidence type="ECO:0000313" key="7">
    <source>
        <dbReference type="Proteomes" id="UP000593892"/>
    </source>
</evidence>
<sequence>MVSDDTLIAIYGPMLSRRQFVASSAAAFQRPRRPNILFVLPDQLRAQALGCMGNTVVQTPNIDRLAGEGVTFRNTIANTPVCCPARAIFLTGQYCHKNGMVANDLRLRESSVTLPGLLKQHGYRTGFVGKWHLDGGPRLPGFVPPGPRRHGYDFWAANECSHEHFKNTYFRDTPQPLPVRGFEPEGWTDLALEFLETTKRDTRPFFLSVFMGPPHDPYGAPESYMRRYDNVPKPLNAYYAAITAIDDQIARLTRSLSDLGLAEDTIVLFSSDHGDMLGTHGAKLKRKPWEESIRVPGIFRYPRRIKPGRSEEALLSHVDYAPTLLSLCGVPVPATMQGADLSALVAGQSRRASDSAFLQIFGPYAGDQTPAGWRGLRTDRYKYARFEDKPWVLYDLKEDPSEEHNLAADPAAAKLRQSLESQLEAWMRRTGDAWKYNWTAPVEDAGRLYKDKTYYSVDEYLREHPQ</sequence>
<protein>
    <submittedName>
        <fullName evidence="6">Sulfatase</fullName>
    </submittedName>
</protein>
<dbReference type="Gene3D" id="3.40.720.10">
    <property type="entry name" value="Alkaline Phosphatase, subunit A"/>
    <property type="match status" value="2"/>
</dbReference>
<dbReference type="SUPFAM" id="SSF53649">
    <property type="entry name" value="Alkaline phosphatase-like"/>
    <property type="match status" value="1"/>
</dbReference>
<dbReference type="PANTHER" id="PTHR42693">
    <property type="entry name" value="ARYLSULFATASE FAMILY MEMBER"/>
    <property type="match status" value="1"/>
</dbReference>
<dbReference type="KEGG" id="pfer:IRI77_32990"/>
<dbReference type="InterPro" id="IPR017850">
    <property type="entry name" value="Alkaline_phosphatase_core_sf"/>
</dbReference>
<dbReference type="InterPro" id="IPR050738">
    <property type="entry name" value="Sulfatase"/>
</dbReference>
<dbReference type="InterPro" id="IPR000917">
    <property type="entry name" value="Sulfatase_N"/>
</dbReference>
<evidence type="ECO:0000313" key="6">
    <source>
        <dbReference type="EMBL" id="QOY87518.1"/>
    </source>
</evidence>
<feature type="domain" description="Sulfatase N-terminal" evidence="5">
    <location>
        <begin position="34"/>
        <end position="330"/>
    </location>
</feature>
<dbReference type="EMBL" id="CP063849">
    <property type="protein sequence ID" value="QOY87518.1"/>
    <property type="molecule type" value="Genomic_DNA"/>
</dbReference>
<dbReference type="GO" id="GO:0046872">
    <property type="term" value="F:metal ion binding"/>
    <property type="evidence" value="ECO:0007669"/>
    <property type="project" value="UniProtKB-KW"/>
</dbReference>
<accession>A0A7S7SK95</accession>
<evidence type="ECO:0000256" key="3">
    <source>
        <dbReference type="ARBA" id="ARBA00022801"/>
    </source>
</evidence>
<dbReference type="Proteomes" id="UP000593892">
    <property type="component" value="Chromosome"/>
</dbReference>
<dbReference type="PROSITE" id="PS00523">
    <property type="entry name" value="SULFATASE_1"/>
    <property type="match status" value="1"/>
</dbReference>
<reference evidence="6 7" key="1">
    <citation type="submission" date="2020-10" db="EMBL/GenBank/DDBJ databases">
        <title>Complete genome sequence of Paludibaculum fermentans P105T, a facultatively anaerobic acidobacterium capable of dissimilatory Fe(III) reduction.</title>
        <authorList>
            <person name="Dedysh S.N."/>
            <person name="Beletsky A.V."/>
            <person name="Kulichevskaya I.S."/>
            <person name="Mardanov A.V."/>
            <person name="Ravin N.V."/>
        </authorList>
    </citation>
    <scope>NUCLEOTIDE SEQUENCE [LARGE SCALE GENOMIC DNA]</scope>
    <source>
        <strain evidence="6 7">P105</strain>
    </source>
</reference>
<evidence type="ECO:0000256" key="4">
    <source>
        <dbReference type="ARBA" id="ARBA00022837"/>
    </source>
</evidence>
<evidence type="ECO:0000256" key="2">
    <source>
        <dbReference type="ARBA" id="ARBA00022723"/>
    </source>
</evidence>
<name>A0A7S7SK95_PALFE</name>
<gene>
    <name evidence="6" type="ORF">IRI77_32990</name>
</gene>
<dbReference type="AlphaFoldDB" id="A0A7S7SK95"/>
<dbReference type="GO" id="GO:0004065">
    <property type="term" value="F:arylsulfatase activity"/>
    <property type="evidence" value="ECO:0007669"/>
    <property type="project" value="TreeGrafter"/>
</dbReference>
<dbReference type="InterPro" id="IPR024607">
    <property type="entry name" value="Sulfatase_CS"/>
</dbReference>
<comment type="similarity">
    <text evidence="1">Belongs to the sulfatase family.</text>
</comment>
<evidence type="ECO:0000256" key="1">
    <source>
        <dbReference type="ARBA" id="ARBA00008779"/>
    </source>
</evidence>
<proteinExistence type="inferred from homology"/>
<keyword evidence="7" id="KW-1185">Reference proteome</keyword>
<dbReference type="PROSITE" id="PS00149">
    <property type="entry name" value="SULFATASE_2"/>
    <property type="match status" value="1"/>
</dbReference>
<dbReference type="RefSeq" id="WP_194449185.1">
    <property type="nucleotide sequence ID" value="NZ_CP063849.1"/>
</dbReference>
<keyword evidence="3" id="KW-0378">Hydrolase</keyword>
<dbReference type="Pfam" id="PF00884">
    <property type="entry name" value="Sulfatase"/>
    <property type="match status" value="1"/>
</dbReference>
<keyword evidence="4" id="KW-0106">Calcium</keyword>
<dbReference type="PANTHER" id="PTHR42693:SF53">
    <property type="entry name" value="ENDO-4-O-SULFATASE"/>
    <property type="match status" value="1"/>
</dbReference>
<keyword evidence="2" id="KW-0479">Metal-binding</keyword>
<evidence type="ECO:0000259" key="5">
    <source>
        <dbReference type="Pfam" id="PF00884"/>
    </source>
</evidence>
<organism evidence="6 7">
    <name type="scientific">Paludibaculum fermentans</name>
    <dbReference type="NCBI Taxonomy" id="1473598"/>
    <lineage>
        <taxon>Bacteria</taxon>
        <taxon>Pseudomonadati</taxon>
        <taxon>Acidobacteriota</taxon>
        <taxon>Terriglobia</taxon>
        <taxon>Bryobacterales</taxon>
        <taxon>Bryobacteraceae</taxon>
        <taxon>Paludibaculum</taxon>
    </lineage>
</organism>